<evidence type="ECO:0000313" key="5">
    <source>
        <dbReference type="Proteomes" id="UP000324015"/>
    </source>
</evidence>
<dbReference type="InterPro" id="IPR008979">
    <property type="entry name" value="Galactose-bd-like_sf"/>
</dbReference>
<dbReference type="Gene3D" id="2.60.120.260">
    <property type="entry name" value="Galactose-binding domain-like"/>
    <property type="match status" value="1"/>
</dbReference>
<feature type="transmembrane region" description="Helical" evidence="2">
    <location>
        <begin position="132"/>
        <end position="152"/>
    </location>
</feature>
<evidence type="ECO:0000256" key="2">
    <source>
        <dbReference type="SAM" id="Phobius"/>
    </source>
</evidence>
<reference evidence="4 5" key="1">
    <citation type="submission" date="2018-05" db="EMBL/GenBank/DDBJ databases">
        <title>Streptomyces venezuelae.</title>
        <authorList>
            <person name="Kim W."/>
            <person name="Lee N."/>
            <person name="Cho B.-K."/>
        </authorList>
    </citation>
    <scope>NUCLEOTIDE SEQUENCE [LARGE SCALE GENOMIC DNA]</scope>
    <source>
        <strain evidence="4 5">ATCC 14585</strain>
    </source>
</reference>
<dbReference type="RefSeq" id="WP_150184779.1">
    <property type="nucleotide sequence ID" value="NZ_CP029191.1"/>
</dbReference>
<proteinExistence type="predicted"/>
<accession>A0A5P2CKV7</accession>
<feature type="compositionally biased region" description="Gly residues" evidence="1">
    <location>
        <begin position="35"/>
        <end position="44"/>
    </location>
</feature>
<dbReference type="EMBL" id="CP029191">
    <property type="protein sequence ID" value="QES42328.1"/>
    <property type="molecule type" value="Genomic_DNA"/>
</dbReference>
<name>A0A5P2CKV7_STRVZ</name>
<dbReference type="Proteomes" id="UP000324015">
    <property type="component" value="Chromosome"/>
</dbReference>
<sequence>MTPGNNGENTPSAPQGDDDPFGYLYEDGQAAGATPPGGGGGYGYPGPRSSYNQVRAVGDRRPAYGQQTYGGQQAYGQQVPHQQAQQPQQGYGQPNAHYTAPEAQPGGAPVTSPQYAPAGGGGRGRGPNTKGLLIAAVAVVAVVALGIGAALITGNDDDKDADAGASSTPSQAESVKPSEKPTKKPEKKAELPKTDAKALKLEGGTTTASDVKGAKAGGGVYVAGFDKVGAQITWTVDGIPKAGSYKLWVNYGVPGKDSNATILVNGNKQTRPLNMENFSHAKEGDWEKGWTHTWALVQLTKGTNTVTLSCTQSDLCGTTGANIDQMWLKEPGSAG</sequence>
<dbReference type="PROSITE" id="PS51175">
    <property type="entry name" value="CBM6"/>
    <property type="match status" value="1"/>
</dbReference>
<feature type="domain" description="CBM6" evidence="3">
    <location>
        <begin position="192"/>
        <end position="329"/>
    </location>
</feature>
<dbReference type="GO" id="GO:0030246">
    <property type="term" value="F:carbohydrate binding"/>
    <property type="evidence" value="ECO:0007669"/>
    <property type="project" value="InterPro"/>
</dbReference>
<feature type="region of interest" description="Disordered" evidence="1">
    <location>
        <begin position="1"/>
        <end position="124"/>
    </location>
</feature>
<keyword evidence="2" id="KW-0472">Membrane</keyword>
<dbReference type="SUPFAM" id="SSF49785">
    <property type="entry name" value="Galactose-binding domain-like"/>
    <property type="match status" value="1"/>
</dbReference>
<feature type="compositionally biased region" description="Low complexity" evidence="1">
    <location>
        <begin position="63"/>
        <end position="93"/>
    </location>
</feature>
<evidence type="ECO:0000259" key="3">
    <source>
        <dbReference type="PROSITE" id="PS51175"/>
    </source>
</evidence>
<feature type="compositionally biased region" description="Polar residues" evidence="1">
    <location>
        <begin position="1"/>
        <end position="13"/>
    </location>
</feature>
<feature type="region of interest" description="Disordered" evidence="1">
    <location>
        <begin position="153"/>
        <end position="209"/>
    </location>
</feature>
<feature type="compositionally biased region" description="Basic and acidic residues" evidence="1">
    <location>
        <begin position="176"/>
        <end position="200"/>
    </location>
</feature>
<organism evidence="4 5">
    <name type="scientific">Streptomyces venezuelae</name>
    <dbReference type="NCBI Taxonomy" id="54571"/>
    <lineage>
        <taxon>Bacteria</taxon>
        <taxon>Bacillati</taxon>
        <taxon>Actinomycetota</taxon>
        <taxon>Actinomycetes</taxon>
        <taxon>Kitasatosporales</taxon>
        <taxon>Streptomycetaceae</taxon>
        <taxon>Streptomyces</taxon>
    </lineage>
</organism>
<evidence type="ECO:0000313" key="4">
    <source>
        <dbReference type="EMBL" id="QES42328.1"/>
    </source>
</evidence>
<gene>
    <name evidence="4" type="ORF">DEJ49_16195</name>
</gene>
<evidence type="ECO:0000256" key="1">
    <source>
        <dbReference type="SAM" id="MobiDB-lite"/>
    </source>
</evidence>
<dbReference type="AlphaFoldDB" id="A0A5P2CKV7"/>
<protein>
    <submittedName>
        <fullName evidence="4">Carbohydrate-binding protein</fullName>
    </submittedName>
</protein>
<keyword evidence="2" id="KW-1133">Transmembrane helix</keyword>
<keyword evidence="2" id="KW-0812">Transmembrane</keyword>
<dbReference type="InterPro" id="IPR005084">
    <property type="entry name" value="CBM6"/>
</dbReference>